<dbReference type="PROSITE" id="PS51125">
    <property type="entry name" value="NHL"/>
    <property type="match status" value="3"/>
</dbReference>
<evidence type="ECO:0000256" key="1">
    <source>
        <dbReference type="ARBA" id="ARBA00022723"/>
    </source>
</evidence>
<feature type="repeat" description="NHL" evidence="6">
    <location>
        <begin position="603"/>
        <end position="646"/>
    </location>
</feature>
<dbReference type="Gene3D" id="4.10.830.40">
    <property type="match status" value="1"/>
</dbReference>
<dbReference type="EMBL" id="JAODUP010000220">
    <property type="protein sequence ID" value="KAK2156160.1"/>
    <property type="molecule type" value="Genomic_DNA"/>
</dbReference>
<dbReference type="InterPro" id="IPR000315">
    <property type="entry name" value="Znf_B-box"/>
</dbReference>
<keyword evidence="3 5" id="KW-0863">Zinc-finger</keyword>
<accession>A0AAD9N492</accession>
<evidence type="ECO:0000256" key="6">
    <source>
        <dbReference type="PROSITE-ProRule" id="PRU00504"/>
    </source>
</evidence>
<dbReference type="InterPro" id="IPR011042">
    <property type="entry name" value="6-blade_b-propeller_TolB-like"/>
</dbReference>
<keyword evidence="1" id="KW-0479">Metal-binding</keyword>
<dbReference type="Proteomes" id="UP001208570">
    <property type="component" value="Unassembled WGS sequence"/>
</dbReference>
<dbReference type="PROSITE" id="PS50089">
    <property type="entry name" value="ZF_RING_2"/>
    <property type="match status" value="1"/>
</dbReference>
<dbReference type="InterPro" id="IPR013083">
    <property type="entry name" value="Znf_RING/FYVE/PHD"/>
</dbReference>
<feature type="repeat" description="NHL" evidence="6">
    <location>
        <begin position="556"/>
        <end position="599"/>
    </location>
</feature>
<dbReference type="Gene3D" id="3.30.40.10">
    <property type="entry name" value="Zinc/RING finger domain, C3HC4 (zinc finger)"/>
    <property type="match status" value="1"/>
</dbReference>
<dbReference type="SUPFAM" id="SSF57850">
    <property type="entry name" value="RING/U-box"/>
    <property type="match status" value="1"/>
</dbReference>
<dbReference type="SMART" id="SM00336">
    <property type="entry name" value="BBOX"/>
    <property type="match status" value="2"/>
</dbReference>
<dbReference type="SMART" id="SM00184">
    <property type="entry name" value="RING"/>
    <property type="match status" value="1"/>
</dbReference>
<reference evidence="9" key="1">
    <citation type="journal article" date="2023" name="Mol. Biol. Evol.">
        <title>Third-Generation Sequencing Reveals the Adaptive Role of the Epigenome in Three Deep-Sea Polychaetes.</title>
        <authorList>
            <person name="Perez M."/>
            <person name="Aroh O."/>
            <person name="Sun Y."/>
            <person name="Lan Y."/>
            <person name="Juniper S.K."/>
            <person name="Young C.R."/>
            <person name="Angers B."/>
            <person name="Qian P.Y."/>
        </authorList>
    </citation>
    <scope>NUCLEOTIDE SEQUENCE</scope>
    <source>
        <strain evidence="9">P08H-3</strain>
    </source>
</reference>
<sequence length="688" mass="77008">MAAKFPDDDTASVCSGVSALSALSVLSDDMINCLICTEPFQNPKVLPCHHTFCGPCLEKYLRSYQESGDDSAKTFPCPICRQSVALPELGLEGQFQDARIEEIQGLVAKISTHPKKIHCDVCKYKKRDISAKDHCTNCSINYCEHCSHDHHQHNLFQNHSVIPVTELENAALKCEVHTAENVRYYCATCMSPLCTVCAVSDHQGHNTMELHTALGSRKNVIETKIHSMSEKVMKFEEFLMQLEDVASIQEAATKKTKLEIERHVNGLIAQLHARKQVLLDDLEKTHVAQKKSLTLEKENCTFQLANMKSLWKFAAKLTEPSQSLQLLVMHGDLTKMVDSINNAPAPNLPKELAMMSMFVPKEHMSVGEIQKCQLSSDLMKRIARVGEVSNGFSMESPRGMSPTPQYVAQYMEPMTIKWQNPRLCWKIDKLGHKIGEINEAYDVTISPNGTVITAEWLNQRLQVFDSTGFSKDILGQNQIQPWGVTLTREGNLAVTDEKDRTVKVLTPSGTFVVGWKKLTFGWPRGITINSTGQYIVTDTQHGKHTVSIHLPDGQCIRSFGSQGSGNEQFHWPRYVTVDHRDRILVSDSSNHCVKVFDPTGQYMYKFGSVGNGDGQMKHPRGICVDPNDNIIVADQDNNRVTLYSPDGKFMRHILQIQRPWGVAISEGGLLAVTQKPALSLYKVFDPIP</sequence>
<dbReference type="GO" id="GO:0008270">
    <property type="term" value="F:zinc ion binding"/>
    <property type="evidence" value="ECO:0007669"/>
    <property type="project" value="UniProtKB-KW"/>
</dbReference>
<dbReference type="PANTHER" id="PTHR25462">
    <property type="entry name" value="BONUS, ISOFORM C-RELATED"/>
    <property type="match status" value="1"/>
</dbReference>
<dbReference type="InterPro" id="IPR047153">
    <property type="entry name" value="TRIM45/56/19-like"/>
</dbReference>
<feature type="domain" description="B box-type" evidence="8">
    <location>
        <begin position="169"/>
        <end position="210"/>
    </location>
</feature>
<dbReference type="PROSITE" id="PS00518">
    <property type="entry name" value="ZF_RING_1"/>
    <property type="match status" value="1"/>
</dbReference>
<keyword evidence="10" id="KW-1185">Reference proteome</keyword>
<proteinExistence type="predicted"/>
<dbReference type="Pfam" id="PF17170">
    <property type="entry name" value="DUF5128"/>
    <property type="match status" value="1"/>
</dbReference>
<dbReference type="Gene3D" id="2.120.10.30">
    <property type="entry name" value="TolB, C-terminal domain"/>
    <property type="match status" value="2"/>
</dbReference>
<dbReference type="InterPro" id="IPR018957">
    <property type="entry name" value="Znf_C3HC4_RING-type"/>
</dbReference>
<dbReference type="Pfam" id="PF00643">
    <property type="entry name" value="zf-B_box"/>
    <property type="match status" value="1"/>
</dbReference>
<dbReference type="GO" id="GO:0061630">
    <property type="term" value="F:ubiquitin protein ligase activity"/>
    <property type="evidence" value="ECO:0007669"/>
    <property type="project" value="TreeGrafter"/>
</dbReference>
<evidence type="ECO:0000313" key="9">
    <source>
        <dbReference type="EMBL" id="KAK2156160.1"/>
    </source>
</evidence>
<dbReference type="Gene3D" id="3.30.160.60">
    <property type="entry name" value="Classic Zinc Finger"/>
    <property type="match status" value="1"/>
</dbReference>
<evidence type="ECO:0000256" key="5">
    <source>
        <dbReference type="PROSITE-ProRule" id="PRU00024"/>
    </source>
</evidence>
<dbReference type="InterPro" id="IPR001258">
    <property type="entry name" value="NHL_repeat"/>
</dbReference>
<feature type="domain" description="B box-type" evidence="8">
    <location>
        <begin position="114"/>
        <end position="164"/>
    </location>
</feature>
<dbReference type="PANTHER" id="PTHR25462:SF229">
    <property type="entry name" value="TRANSCRIPTION INTERMEDIARY FACTOR 1-BETA"/>
    <property type="match status" value="1"/>
</dbReference>
<dbReference type="SUPFAM" id="SSF57845">
    <property type="entry name" value="B-box zinc-binding domain"/>
    <property type="match status" value="1"/>
</dbReference>
<keyword evidence="4" id="KW-0862">Zinc</keyword>
<evidence type="ECO:0000256" key="3">
    <source>
        <dbReference type="ARBA" id="ARBA00022771"/>
    </source>
</evidence>
<dbReference type="InterPro" id="IPR001841">
    <property type="entry name" value="Znf_RING"/>
</dbReference>
<gene>
    <name evidence="9" type="ORF">LSH36_220g03007</name>
</gene>
<feature type="repeat" description="NHL" evidence="6">
    <location>
        <begin position="480"/>
        <end position="508"/>
    </location>
</feature>
<dbReference type="Pfam" id="PF00097">
    <property type="entry name" value="zf-C3HC4"/>
    <property type="match status" value="1"/>
</dbReference>
<evidence type="ECO:0000256" key="2">
    <source>
        <dbReference type="ARBA" id="ARBA00022737"/>
    </source>
</evidence>
<dbReference type="PROSITE" id="PS50119">
    <property type="entry name" value="ZF_BBOX"/>
    <property type="match status" value="2"/>
</dbReference>
<dbReference type="FunFam" id="2.120.10.30:FF:000192">
    <property type="entry name" value="Uncharacterized protein"/>
    <property type="match status" value="1"/>
</dbReference>
<evidence type="ECO:0000259" key="7">
    <source>
        <dbReference type="PROSITE" id="PS50089"/>
    </source>
</evidence>
<protein>
    <submittedName>
        <fullName evidence="9">Uncharacterized protein</fullName>
    </submittedName>
</protein>
<evidence type="ECO:0000259" key="8">
    <source>
        <dbReference type="PROSITE" id="PS50119"/>
    </source>
</evidence>
<evidence type="ECO:0000256" key="4">
    <source>
        <dbReference type="ARBA" id="ARBA00022833"/>
    </source>
</evidence>
<comment type="caution">
    <text evidence="9">The sequence shown here is derived from an EMBL/GenBank/DDBJ whole genome shotgun (WGS) entry which is preliminary data.</text>
</comment>
<organism evidence="9 10">
    <name type="scientific">Paralvinella palmiformis</name>
    <dbReference type="NCBI Taxonomy" id="53620"/>
    <lineage>
        <taxon>Eukaryota</taxon>
        <taxon>Metazoa</taxon>
        <taxon>Spiralia</taxon>
        <taxon>Lophotrochozoa</taxon>
        <taxon>Annelida</taxon>
        <taxon>Polychaeta</taxon>
        <taxon>Sedentaria</taxon>
        <taxon>Canalipalpata</taxon>
        <taxon>Terebellida</taxon>
        <taxon>Terebelliformia</taxon>
        <taxon>Alvinellidae</taxon>
        <taxon>Paralvinella</taxon>
    </lineage>
</organism>
<keyword evidence="2" id="KW-0677">Repeat</keyword>
<dbReference type="CDD" id="cd19757">
    <property type="entry name" value="Bbox1"/>
    <property type="match status" value="1"/>
</dbReference>
<name>A0AAD9N492_9ANNE</name>
<dbReference type="InterPro" id="IPR017907">
    <property type="entry name" value="Znf_RING_CS"/>
</dbReference>
<dbReference type="SUPFAM" id="SSF101898">
    <property type="entry name" value="NHL repeat"/>
    <property type="match status" value="1"/>
</dbReference>
<dbReference type="GO" id="GO:0006513">
    <property type="term" value="P:protein monoubiquitination"/>
    <property type="evidence" value="ECO:0007669"/>
    <property type="project" value="TreeGrafter"/>
</dbReference>
<feature type="domain" description="RING-type" evidence="7">
    <location>
        <begin position="33"/>
        <end position="81"/>
    </location>
</feature>
<evidence type="ECO:0000313" key="10">
    <source>
        <dbReference type="Proteomes" id="UP001208570"/>
    </source>
</evidence>
<dbReference type="AlphaFoldDB" id="A0AAD9N492"/>